<keyword evidence="8" id="KW-1185">Reference proteome</keyword>
<dbReference type="Gene3D" id="3.40.50.300">
    <property type="entry name" value="P-loop containing nucleotide triphosphate hydrolases"/>
    <property type="match status" value="1"/>
</dbReference>
<dbReference type="SMART" id="SM00382">
    <property type="entry name" value="AAA"/>
    <property type="match status" value="1"/>
</dbReference>
<name>A0A1I4UXD9_9NEIS</name>
<organism evidence="7 8">
    <name type="scientific">Formivibrio citricus</name>
    <dbReference type="NCBI Taxonomy" id="83765"/>
    <lineage>
        <taxon>Bacteria</taxon>
        <taxon>Pseudomonadati</taxon>
        <taxon>Pseudomonadota</taxon>
        <taxon>Betaproteobacteria</taxon>
        <taxon>Neisseriales</taxon>
        <taxon>Chitinibacteraceae</taxon>
        <taxon>Formivibrio</taxon>
    </lineage>
</organism>
<dbReference type="InterPro" id="IPR027417">
    <property type="entry name" value="P-loop_NTPase"/>
</dbReference>
<dbReference type="InterPro" id="IPR050153">
    <property type="entry name" value="Metal_Ion_Import_ABC"/>
</dbReference>
<dbReference type="Pfam" id="PF00005">
    <property type="entry name" value="ABC_tran"/>
    <property type="match status" value="1"/>
</dbReference>
<keyword evidence="3" id="KW-1003">Cell membrane</keyword>
<dbReference type="STRING" id="83765.SAMN05660284_00015"/>
<keyword evidence="4" id="KW-0547">Nucleotide-binding</keyword>
<dbReference type="InterPro" id="IPR003593">
    <property type="entry name" value="AAA+_ATPase"/>
</dbReference>
<dbReference type="Proteomes" id="UP000242869">
    <property type="component" value="Unassembled WGS sequence"/>
</dbReference>
<dbReference type="GO" id="GO:0005524">
    <property type="term" value="F:ATP binding"/>
    <property type="evidence" value="ECO:0007669"/>
    <property type="project" value="UniProtKB-KW"/>
</dbReference>
<keyword evidence="2" id="KW-0813">Transport</keyword>
<dbReference type="CDD" id="cd03235">
    <property type="entry name" value="ABC_Metallic_Cations"/>
    <property type="match status" value="1"/>
</dbReference>
<proteinExistence type="inferred from homology"/>
<evidence type="ECO:0000313" key="8">
    <source>
        <dbReference type="Proteomes" id="UP000242869"/>
    </source>
</evidence>
<evidence type="ECO:0000259" key="6">
    <source>
        <dbReference type="PROSITE" id="PS50893"/>
    </source>
</evidence>
<keyword evidence="5 7" id="KW-0067">ATP-binding</keyword>
<reference evidence="8" key="1">
    <citation type="submission" date="2016-10" db="EMBL/GenBank/DDBJ databases">
        <authorList>
            <person name="Varghese N."/>
            <person name="Submissions S."/>
        </authorList>
    </citation>
    <scope>NUCLEOTIDE SEQUENCE [LARGE SCALE GENOMIC DNA]</scope>
    <source>
        <strain evidence="8">DSM 6150</strain>
    </source>
</reference>
<sequence length="262" mass="28686">MQRDYDEQNRKAKHHFRTRPIGVFRMIQLSNLTVCYQQRPAIHHISGRFERGSHTAIVGPNGAGKSTLLKAIAGLLPATGKIVANEAIGYLPQLAEIDRHFPLTVAELALSGHWLRAGNAGQLDATASARALAALERMGLADFAARSVATLSGGQMQRVRFARLIVQDTPIMLLDEPFNSVDSRTAGILIEVLAEWHAAGKTLVTVVHDLGVARAHFPQALLLAREVVAWGPSDEALQADNLERAQKLIEHWHNEAEWCAVP</sequence>
<accession>A0A1I4UXD9</accession>
<protein>
    <submittedName>
        <fullName evidence="7">Zinc/manganese transport system ATP-binding protein</fullName>
    </submittedName>
</protein>
<dbReference type="InterPro" id="IPR003439">
    <property type="entry name" value="ABC_transporter-like_ATP-bd"/>
</dbReference>
<dbReference type="AlphaFoldDB" id="A0A1I4UXD9"/>
<gene>
    <name evidence="7" type="ORF">SAMN05660284_00015</name>
</gene>
<comment type="similarity">
    <text evidence="1">Belongs to the ABC transporter superfamily.</text>
</comment>
<keyword evidence="3" id="KW-0472">Membrane</keyword>
<evidence type="ECO:0000313" key="7">
    <source>
        <dbReference type="EMBL" id="SFM93423.1"/>
    </source>
</evidence>
<dbReference type="PROSITE" id="PS00211">
    <property type="entry name" value="ABC_TRANSPORTER_1"/>
    <property type="match status" value="1"/>
</dbReference>
<evidence type="ECO:0000256" key="2">
    <source>
        <dbReference type="ARBA" id="ARBA00022448"/>
    </source>
</evidence>
<dbReference type="PROSITE" id="PS50893">
    <property type="entry name" value="ABC_TRANSPORTER_2"/>
    <property type="match status" value="1"/>
</dbReference>
<evidence type="ECO:0000256" key="1">
    <source>
        <dbReference type="ARBA" id="ARBA00005417"/>
    </source>
</evidence>
<dbReference type="EMBL" id="FOVE01000001">
    <property type="protein sequence ID" value="SFM93423.1"/>
    <property type="molecule type" value="Genomic_DNA"/>
</dbReference>
<feature type="domain" description="ABC transporter" evidence="6">
    <location>
        <begin position="27"/>
        <end position="249"/>
    </location>
</feature>
<dbReference type="GO" id="GO:0016887">
    <property type="term" value="F:ATP hydrolysis activity"/>
    <property type="evidence" value="ECO:0007669"/>
    <property type="project" value="InterPro"/>
</dbReference>
<dbReference type="PANTHER" id="PTHR42734">
    <property type="entry name" value="METAL TRANSPORT SYSTEM ATP-BINDING PROTEIN TM_0124-RELATED"/>
    <property type="match status" value="1"/>
</dbReference>
<evidence type="ECO:0000256" key="5">
    <source>
        <dbReference type="ARBA" id="ARBA00022840"/>
    </source>
</evidence>
<evidence type="ECO:0000256" key="3">
    <source>
        <dbReference type="ARBA" id="ARBA00022475"/>
    </source>
</evidence>
<dbReference type="InterPro" id="IPR017871">
    <property type="entry name" value="ABC_transporter-like_CS"/>
</dbReference>
<dbReference type="PANTHER" id="PTHR42734:SF5">
    <property type="entry name" value="IRON TRANSPORT SYSTEM ATP-BINDING PROTEIN HI_0361-RELATED"/>
    <property type="match status" value="1"/>
</dbReference>
<evidence type="ECO:0000256" key="4">
    <source>
        <dbReference type="ARBA" id="ARBA00022741"/>
    </source>
</evidence>
<dbReference type="SUPFAM" id="SSF52540">
    <property type="entry name" value="P-loop containing nucleoside triphosphate hydrolases"/>
    <property type="match status" value="1"/>
</dbReference>